<evidence type="ECO:0000313" key="2">
    <source>
        <dbReference type="Proteomes" id="UP000515153"/>
    </source>
</evidence>
<feature type="compositionally biased region" description="Basic and acidic residues" evidence="1">
    <location>
        <begin position="8"/>
        <end position="27"/>
    </location>
</feature>
<dbReference type="GeneID" id="41958255"/>
<dbReference type="KEGG" id="pgri:PgNI_03290"/>
<accession>A0A6P8B983</accession>
<reference evidence="3" key="1">
    <citation type="journal article" date="2019" name="Mol. Biol. Evol.">
        <title>Blast fungal genomes show frequent chromosomal changes, gene gains and losses, and effector gene turnover.</title>
        <authorList>
            <person name="Gomez Luciano L.B."/>
            <person name="Jason Tsai I."/>
            <person name="Chuma I."/>
            <person name="Tosa Y."/>
            <person name="Chen Y.H."/>
            <person name="Li J.Y."/>
            <person name="Li M.Y."/>
            <person name="Jade Lu M.Y."/>
            <person name="Nakayashiki H."/>
            <person name="Li W.H."/>
        </authorList>
    </citation>
    <scope>NUCLEOTIDE SEQUENCE</scope>
    <source>
        <strain evidence="3">NI907</strain>
    </source>
</reference>
<reference evidence="3" key="2">
    <citation type="submission" date="2019-10" db="EMBL/GenBank/DDBJ databases">
        <authorList>
            <consortium name="NCBI Genome Project"/>
        </authorList>
    </citation>
    <scope>NUCLEOTIDE SEQUENCE</scope>
    <source>
        <strain evidence="3">NI907</strain>
    </source>
</reference>
<keyword evidence="2" id="KW-1185">Reference proteome</keyword>
<dbReference type="RefSeq" id="XP_030983750.1">
    <property type="nucleotide sequence ID" value="XM_031123345.1"/>
</dbReference>
<organism evidence="2 3">
    <name type="scientific">Pyricularia grisea</name>
    <name type="common">Crabgrass-specific blast fungus</name>
    <name type="synonym">Magnaporthe grisea</name>
    <dbReference type="NCBI Taxonomy" id="148305"/>
    <lineage>
        <taxon>Eukaryota</taxon>
        <taxon>Fungi</taxon>
        <taxon>Dikarya</taxon>
        <taxon>Ascomycota</taxon>
        <taxon>Pezizomycotina</taxon>
        <taxon>Sordariomycetes</taxon>
        <taxon>Sordariomycetidae</taxon>
        <taxon>Magnaporthales</taxon>
        <taxon>Pyriculariaceae</taxon>
        <taxon>Pyricularia</taxon>
    </lineage>
</organism>
<protein>
    <submittedName>
        <fullName evidence="3">Uncharacterized protein</fullName>
    </submittedName>
</protein>
<evidence type="ECO:0000256" key="1">
    <source>
        <dbReference type="SAM" id="MobiDB-lite"/>
    </source>
</evidence>
<gene>
    <name evidence="3" type="ORF">PgNI_03290</name>
</gene>
<sequence>MPSLPDPEVVRHPQHDGAVESHEEVHSTDLIQEDSMYRRIICKMRRHGVDITCRVEHGQDSA</sequence>
<reference evidence="3" key="3">
    <citation type="submission" date="2025-08" db="UniProtKB">
        <authorList>
            <consortium name="RefSeq"/>
        </authorList>
    </citation>
    <scope>IDENTIFICATION</scope>
    <source>
        <strain evidence="3">NI907</strain>
    </source>
</reference>
<evidence type="ECO:0000313" key="3">
    <source>
        <dbReference type="RefSeq" id="XP_030983750.1"/>
    </source>
</evidence>
<feature type="region of interest" description="Disordered" evidence="1">
    <location>
        <begin position="1"/>
        <end position="27"/>
    </location>
</feature>
<name>A0A6P8B983_PYRGI</name>
<dbReference type="AlphaFoldDB" id="A0A6P8B983"/>
<proteinExistence type="predicted"/>
<dbReference type="Proteomes" id="UP000515153">
    <property type="component" value="Unplaced"/>
</dbReference>